<dbReference type="PANTHER" id="PTHR30250">
    <property type="entry name" value="PST FAMILY PREDICTED COLANIC ACID TRANSPORTER"/>
    <property type="match status" value="1"/>
</dbReference>
<organism evidence="7 8">
    <name type="scientific">Rhizorhapis suberifaciens</name>
    <name type="common">corky root of lettuce</name>
    <dbReference type="NCBI Taxonomy" id="13656"/>
    <lineage>
        <taxon>Bacteria</taxon>
        <taxon>Pseudomonadati</taxon>
        <taxon>Pseudomonadota</taxon>
        <taxon>Alphaproteobacteria</taxon>
        <taxon>Sphingomonadales</taxon>
        <taxon>Sphingomonadaceae</taxon>
        <taxon>Rhizorhapis</taxon>
    </lineage>
</organism>
<evidence type="ECO:0000313" key="8">
    <source>
        <dbReference type="Proteomes" id="UP000575068"/>
    </source>
</evidence>
<name>A0A840HUQ6_9SPHN</name>
<dbReference type="PANTHER" id="PTHR30250:SF11">
    <property type="entry name" value="O-ANTIGEN TRANSPORTER-RELATED"/>
    <property type="match status" value="1"/>
</dbReference>
<feature type="transmembrane region" description="Helical" evidence="6">
    <location>
        <begin position="150"/>
        <end position="168"/>
    </location>
</feature>
<feature type="transmembrane region" description="Helical" evidence="6">
    <location>
        <begin position="78"/>
        <end position="100"/>
    </location>
</feature>
<keyword evidence="2" id="KW-1003">Cell membrane</keyword>
<dbReference type="Proteomes" id="UP000575068">
    <property type="component" value="Unassembled WGS sequence"/>
</dbReference>
<feature type="transmembrane region" description="Helical" evidence="6">
    <location>
        <begin position="285"/>
        <end position="307"/>
    </location>
</feature>
<feature type="transmembrane region" description="Helical" evidence="6">
    <location>
        <begin position="245"/>
        <end position="264"/>
    </location>
</feature>
<reference evidence="7 8" key="1">
    <citation type="submission" date="2020-08" db="EMBL/GenBank/DDBJ databases">
        <title>Genomic Encyclopedia of Type Strains, Phase IV (KMG-IV): sequencing the most valuable type-strain genomes for metagenomic binning, comparative biology and taxonomic classification.</title>
        <authorList>
            <person name="Goeker M."/>
        </authorList>
    </citation>
    <scope>NUCLEOTIDE SEQUENCE [LARGE SCALE GENOMIC DNA]</scope>
    <source>
        <strain evidence="7 8">DSM 7465</strain>
    </source>
</reference>
<dbReference type="InterPro" id="IPR050833">
    <property type="entry name" value="Poly_Biosynth_Transport"/>
</dbReference>
<comment type="subcellular location">
    <subcellularLocation>
        <location evidence="1">Cell membrane</location>
        <topology evidence="1">Multi-pass membrane protein</topology>
    </subcellularLocation>
</comment>
<comment type="caution">
    <text evidence="7">The sequence shown here is derived from an EMBL/GenBank/DDBJ whole genome shotgun (WGS) entry which is preliminary data.</text>
</comment>
<keyword evidence="8" id="KW-1185">Reference proteome</keyword>
<gene>
    <name evidence="7" type="ORF">HNQ99_001583</name>
</gene>
<evidence type="ECO:0000256" key="3">
    <source>
        <dbReference type="ARBA" id="ARBA00022692"/>
    </source>
</evidence>
<feature type="transmembrane region" description="Helical" evidence="6">
    <location>
        <begin position="205"/>
        <end position="225"/>
    </location>
</feature>
<evidence type="ECO:0000256" key="5">
    <source>
        <dbReference type="ARBA" id="ARBA00023136"/>
    </source>
</evidence>
<accession>A0A840HUQ6</accession>
<dbReference type="RefSeq" id="WP_184475086.1">
    <property type="nucleotide sequence ID" value="NZ_JACHOV010000005.1"/>
</dbReference>
<feature type="transmembrane region" description="Helical" evidence="6">
    <location>
        <begin position="112"/>
        <end position="130"/>
    </location>
</feature>
<keyword evidence="5 6" id="KW-0472">Membrane</keyword>
<feature type="transmembrane region" description="Helical" evidence="6">
    <location>
        <begin position="416"/>
        <end position="432"/>
    </location>
</feature>
<evidence type="ECO:0000256" key="4">
    <source>
        <dbReference type="ARBA" id="ARBA00022989"/>
    </source>
</evidence>
<feature type="transmembrane region" description="Helical" evidence="6">
    <location>
        <begin position="353"/>
        <end position="376"/>
    </location>
</feature>
<dbReference type="EMBL" id="JACHOV010000005">
    <property type="protein sequence ID" value="MBB4641278.1"/>
    <property type="molecule type" value="Genomic_DNA"/>
</dbReference>
<sequence>MSGEREPPRRGTKAFLAASGVAQICALARYTVLARILGPEQLGLAAILILTAQFFDSVTDSGSDRFLVQDRDGNDRALLGLTHLVSIGRGIAIALGLIILSGPIASLSGAPQLAPDIVVLAIAPLLMGLVHWDYRRQQRESDFRGEGRIVLAAEVVSLIVTTGAALAVRDFTAILYGLIARSLVTVLMSHLVARQRYAARYASEYASRLTRFAWPLMINGLLIFIGGQGDRIFISNQLGVAALGHYSAVILLIYYPSAMLMRFMTTMFLPRISDRRDVAAWKRAYAALGGQTMLAGLAMQFGFVLVAPLAVPLLYGEQFAVAWLDIALIATLQSARFVRMWPVTAAIGLGRSHIVMIGNAVRMIAFPAAFAGLMLIDGIEGIVAGFVLAELLAFVLGLAMANRALEHPFFLGGTRLFYYVAGSALLIAFVLFQQTGTWSAAAMCGALLVIWAFGVMRAEWNMVQDILALVDRATGHRLVPAWLLHSARE</sequence>
<feature type="transmembrane region" description="Helical" evidence="6">
    <location>
        <begin position="382"/>
        <end position="404"/>
    </location>
</feature>
<evidence type="ECO:0000256" key="2">
    <source>
        <dbReference type="ARBA" id="ARBA00022475"/>
    </source>
</evidence>
<evidence type="ECO:0000313" key="7">
    <source>
        <dbReference type="EMBL" id="MBB4641278.1"/>
    </source>
</evidence>
<keyword evidence="3 6" id="KW-0812">Transmembrane</keyword>
<evidence type="ECO:0000256" key="1">
    <source>
        <dbReference type="ARBA" id="ARBA00004651"/>
    </source>
</evidence>
<keyword evidence="4 6" id="KW-1133">Transmembrane helix</keyword>
<proteinExistence type="predicted"/>
<dbReference type="Pfam" id="PF13440">
    <property type="entry name" value="Polysacc_synt_3"/>
    <property type="match status" value="1"/>
</dbReference>
<evidence type="ECO:0000256" key="6">
    <source>
        <dbReference type="SAM" id="Phobius"/>
    </source>
</evidence>
<feature type="transmembrane region" description="Helical" evidence="6">
    <location>
        <begin position="174"/>
        <end position="193"/>
    </location>
</feature>
<feature type="transmembrane region" description="Helical" evidence="6">
    <location>
        <begin position="313"/>
        <end position="332"/>
    </location>
</feature>
<dbReference type="AlphaFoldDB" id="A0A840HUQ6"/>
<protein>
    <submittedName>
        <fullName evidence="7">O-antigen/teichoic acid export membrane protein</fullName>
    </submittedName>
</protein>
<dbReference type="GO" id="GO:0005886">
    <property type="term" value="C:plasma membrane"/>
    <property type="evidence" value="ECO:0007669"/>
    <property type="project" value="UniProtKB-SubCell"/>
</dbReference>
<feature type="transmembrane region" description="Helical" evidence="6">
    <location>
        <begin position="438"/>
        <end position="456"/>
    </location>
</feature>